<evidence type="ECO:0000256" key="2">
    <source>
        <dbReference type="ARBA" id="ARBA00008540"/>
    </source>
</evidence>
<evidence type="ECO:0000256" key="4">
    <source>
        <dbReference type="ARBA" id="ARBA00022475"/>
    </source>
</evidence>
<feature type="transmembrane region" description="Helical" evidence="10">
    <location>
        <begin position="432"/>
        <end position="456"/>
    </location>
</feature>
<dbReference type="GO" id="GO:0015820">
    <property type="term" value="P:L-leucine transport"/>
    <property type="evidence" value="ECO:0007669"/>
    <property type="project" value="TreeGrafter"/>
</dbReference>
<keyword evidence="5 10" id="KW-0812">Transmembrane</keyword>
<evidence type="ECO:0000256" key="8">
    <source>
        <dbReference type="ARBA" id="ARBA00023136"/>
    </source>
</evidence>
<keyword evidence="6" id="KW-0029">Amino-acid transport</keyword>
<feature type="transmembrane region" description="Helical" evidence="10">
    <location>
        <begin position="300"/>
        <end position="327"/>
    </location>
</feature>
<evidence type="ECO:0000256" key="7">
    <source>
        <dbReference type="ARBA" id="ARBA00022989"/>
    </source>
</evidence>
<proteinExistence type="inferred from homology"/>
<comment type="similarity">
    <text evidence="2">Belongs to the branched chain amino acid transporter family.</text>
</comment>
<feature type="transmembrane region" description="Helical" evidence="10">
    <location>
        <begin position="168"/>
        <end position="186"/>
    </location>
</feature>
<dbReference type="InterPro" id="IPR004685">
    <property type="entry name" value="Brnchd-chn_aa_trnsp_Livcs"/>
</dbReference>
<dbReference type="Pfam" id="PF05525">
    <property type="entry name" value="Branch_AA_trans"/>
    <property type="match status" value="1"/>
</dbReference>
<evidence type="ECO:0000256" key="3">
    <source>
        <dbReference type="ARBA" id="ARBA00022448"/>
    </source>
</evidence>
<protein>
    <submittedName>
        <fullName evidence="11">Putative branched-chain amino acid transport system carrier protein</fullName>
    </submittedName>
</protein>
<organism evidence="11 12">
    <name type="scientific">Austwickia chelonae NBRC 105200</name>
    <dbReference type="NCBI Taxonomy" id="1184607"/>
    <lineage>
        <taxon>Bacteria</taxon>
        <taxon>Bacillati</taxon>
        <taxon>Actinomycetota</taxon>
        <taxon>Actinomycetes</taxon>
        <taxon>Micrococcales</taxon>
        <taxon>Dermatophilaceae</taxon>
        <taxon>Austwickia</taxon>
    </lineage>
</organism>
<feature type="transmembrane region" description="Helical" evidence="10">
    <location>
        <begin position="365"/>
        <end position="383"/>
    </location>
</feature>
<dbReference type="PANTHER" id="PTHR30588">
    <property type="entry name" value="BRANCHED-CHAIN AMINO ACID TRANSPORT SYSTEM 2 CARRIER PROTEIN"/>
    <property type="match status" value="1"/>
</dbReference>
<evidence type="ECO:0000256" key="6">
    <source>
        <dbReference type="ARBA" id="ARBA00022970"/>
    </source>
</evidence>
<feature type="transmembrane region" description="Helical" evidence="10">
    <location>
        <begin position="97"/>
        <end position="115"/>
    </location>
</feature>
<dbReference type="GO" id="GO:0015188">
    <property type="term" value="F:L-isoleucine transmembrane transporter activity"/>
    <property type="evidence" value="ECO:0007669"/>
    <property type="project" value="TreeGrafter"/>
</dbReference>
<dbReference type="GO" id="GO:0015818">
    <property type="term" value="P:isoleucine transport"/>
    <property type="evidence" value="ECO:0007669"/>
    <property type="project" value="TreeGrafter"/>
</dbReference>
<dbReference type="GO" id="GO:0015190">
    <property type="term" value="F:L-leucine transmembrane transporter activity"/>
    <property type="evidence" value="ECO:0007669"/>
    <property type="project" value="TreeGrafter"/>
</dbReference>
<keyword evidence="12" id="KW-1185">Reference proteome</keyword>
<dbReference type="AlphaFoldDB" id="K6V942"/>
<keyword evidence="4" id="KW-1003">Cell membrane</keyword>
<accession>K6V942</accession>
<keyword evidence="7 10" id="KW-1133">Transmembrane helix</keyword>
<comment type="subcellular location">
    <subcellularLocation>
        <location evidence="1">Cell membrane</location>
        <topology evidence="1">Multi-pass membrane protein</topology>
    </subcellularLocation>
</comment>
<feature type="transmembrane region" description="Helical" evidence="10">
    <location>
        <begin position="251"/>
        <end position="280"/>
    </location>
</feature>
<feature type="transmembrane region" description="Helical" evidence="10">
    <location>
        <begin position="395"/>
        <end position="412"/>
    </location>
</feature>
<dbReference type="Proteomes" id="UP000008495">
    <property type="component" value="Unassembled WGS sequence"/>
</dbReference>
<dbReference type="Gene3D" id="1.10.4160.10">
    <property type="entry name" value="Hydantoin permease"/>
    <property type="match status" value="1"/>
</dbReference>
<evidence type="ECO:0000256" key="1">
    <source>
        <dbReference type="ARBA" id="ARBA00004651"/>
    </source>
</evidence>
<feature type="transmembrane region" description="Helical" evidence="10">
    <location>
        <begin position="26"/>
        <end position="44"/>
    </location>
</feature>
<dbReference type="EMBL" id="BAGZ01000016">
    <property type="protein sequence ID" value="GAB78753.1"/>
    <property type="molecule type" value="Genomic_DNA"/>
</dbReference>
<feature type="region of interest" description="Disordered" evidence="9">
    <location>
        <begin position="462"/>
        <end position="520"/>
    </location>
</feature>
<feature type="transmembrane region" description="Helical" evidence="10">
    <location>
        <begin position="206"/>
        <end position="230"/>
    </location>
</feature>
<feature type="transmembrane region" description="Helical" evidence="10">
    <location>
        <begin position="135"/>
        <end position="156"/>
    </location>
</feature>
<gene>
    <name evidence="11" type="ORF">AUCHE_16_01760</name>
</gene>
<evidence type="ECO:0000256" key="10">
    <source>
        <dbReference type="SAM" id="Phobius"/>
    </source>
</evidence>
<evidence type="ECO:0000313" key="12">
    <source>
        <dbReference type="Proteomes" id="UP000008495"/>
    </source>
</evidence>
<name>K6V942_9MICO</name>
<keyword evidence="8 10" id="KW-0472">Membrane</keyword>
<dbReference type="STRING" id="100225.SAMN05421595_2406"/>
<evidence type="ECO:0000256" key="5">
    <source>
        <dbReference type="ARBA" id="ARBA00022692"/>
    </source>
</evidence>
<evidence type="ECO:0000256" key="9">
    <source>
        <dbReference type="SAM" id="MobiDB-lite"/>
    </source>
</evidence>
<comment type="caution">
    <text evidence="11">The sequence shown here is derived from an EMBL/GenBank/DDBJ whole genome shotgun (WGS) entry which is preliminary data.</text>
</comment>
<dbReference type="GO" id="GO:0005304">
    <property type="term" value="F:L-valine transmembrane transporter activity"/>
    <property type="evidence" value="ECO:0007669"/>
    <property type="project" value="TreeGrafter"/>
</dbReference>
<feature type="transmembrane region" description="Helical" evidence="10">
    <location>
        <begin position="56"/>
        <end position="77"/>
    </location>
</feature>
<evidence type="ECO:0000313" key="11">
    <source>
        <dbReference type="EMBL" id="GAB78753.1"/>
    </source>
</evidence>
<dbReference type="PANTHER" id="PTHR30588:SF0">
    <property type="entry name" value="BRANCHED-CHAIN AMINO ACID PERMEASE BRNQ"/>
    <property type="match status" value="1"/>
</dbReference>
<reference evidence="11 12" key="1">
    <citation type="submission" date="2012-08" db="EMBL/GenBank/DDBJ databases">
        <title>Whole genome shotgun sequence of Austwickia chelonae NBRC 105200.</title>
        <authorList>
            <person name="Yoshida I."/>
            <person name="Hosoyama A."/>
            <person name="Tsuchikane K."/>
            <person name="Katsumata H."/>
            <person name="Ando Y."/>
            <person name="Ohji S."/>
            <person name="Hamada M."/>
            <person name="Tamura T."/>
            <person name="Yamazoe A."/>
            <person name="Yamazaki S."/>
            <person name="Fujita N."/>
        </authorList>
    </citation>
    <scope>NUCLEOTIDE SEQUENCE [LARGE SCALE GENOMIC DNA]</scope>
    <source>
        <strain evidence="11 12">NBRC 105200</strain>
    </source>
</reference>
<sequence>MSTADTATQSTSPPEQQRTLRPGQSILISSLLFGLFFGAGNLIFPVEMGRAAGANTMWATMGFLVTAVGLPIIGVIASALSRSSSVLEMAGRVGRRFAVVFTCVLYLTIGPLFVIPRTATVSYEVGVRPLVSDGAAVISLALFSIVFLGLNLYFGLRPGRLIDWVGRYLTPAFLILLSGMLLASVVSPMTDGPLPAPKKNYADHAFLTGLIDGYGTMDALGSLAFAVLIIDNLRRLKIERPGQIAVETAKSGISVAVVMSVLYGLLAFVGATSLAVTVGAPNGGAVLAGVSRHYFGSAGQLLIAAIVFLACLKTAIGLTTACAEMFVVIFPRSLSYDRWVIVFTGISLAIANVGLATIVKGSVPVLMFLYPLAIALILLALLTPVLGDRPSVHRFTVAFAGVAAFFDFLNTLPPPMKSSSVAKTLLSLASEFLPGFSSGMGWTVPALIGFVLGVIISRGRGEAGRPSAGPEHQPQSAPTVTAPVDPTAPAPAPADGPAAESTTSTGAVPATKGQAAPERS</sequence>
<dbReference type="OrthoDB" id="9783920at2"/>
<dbReference type="GO" id="GO:0005886">
    <property type="term" value="C:plasma membrane"/>
    <property type="evidence" value="ECO:0007669"/>
    <property type="project" value="UniProtKB-SubCell"/>
</dbReference>
<feature type="transmembrane region" description="Helical" evidence="10">
    <location>
        <begin position="339"/>
        <end position="359"/>
    </location>
</feature>
<dbReference type="eggNOG" id="COG1114">
    <property type="taxonomic scope" value="Bacteria"/>
</dbReference>
<dbReference type="RefSeq" id="WP_006503510.1">
    <property type="nucleotide sequence ID" value="NZ_BAGZ01000016.1"/>
</dbReference>
<keyword evidence="3" id="KW-0813">Transport</keyword>
<dbReference type="NCBIfam" id="TIGR00796">
    <property type="entry name" value="livcs"/>
    <property type="match status" value="1"/>
</dbReference>